<keyword evidence="4 8" id="KW-0812">Transmembrane</keyword>
<evidence type="ECO:0000313" key="11">
    <source>
        <dbReference type="EMBL" id="CAE4660397.1"/>
    </source>
</evidence>
<dbReference type="PANTHER" id="PTHR45667">
    <property type="entry name" value="S-ADENOSYLMETHIONINE MITOCHONDRIAL CARRIER PROTEIN"/>
    <property type="match status" value="1"/>
</dbReference>
<accession>A0A7S4SYX3</accession>
<evidence type="ECO:0000256" key="6">
    <source>
        <dbReference type="ARBA" id="ARBA00022989"/>
    </source>
</evidence>
<dbReference type="InterPro" id="IPR023395">
    <property type="entry name" value="MCP_dom_sf"/>
</dbReference>
<evidence type="ECO:0000256" key="1">
    <source>
        <dbReference type="ARBA" id="ARBA00004141"/>
    </source>
</evidence>
<evidence type="ECO:0000256" key="8">
    <source>
        <dbReference type="PROSITE-ProRule" id="PRU00282"/>
    </source>
</evidence>
<dbReference type="Pfam" id="PF00153">
    <property type="entry name" value="Mito_carr"/>
    <property type="match status" value="2"/>
</dbReference>
<gene>
    <name evidence="11" type="ORF">DBRI00130_LOCUS40824</name>
</gene>
<evidence type="ECO:0000256" key="7">
    <source>
        <dbReference type="ARBA" id="ARBA00023136"/>
    </source>
</evidence>
<dbReference type="PROSITE" id="PS50920">
    <property type="entry name" value="SOLCAR"/>
    <property type="match status" value="2"/>
</dbReference>
<evidence type="ECO:0000256" key="3">
    <source>
        <dbReference type="ARBA" id="ARBA00022448"/>
    </source>
</evidence>
<sequence length="274" mass="30689">MMYHQKRRYEALKQWVNENVAEERKGSALFGCAAIAFIASSVILVPGELIKQRLQMGQISSVSQGIQTIWKNDGFFGFFAGYSGVCARDIPYTMLELGLYDNFKSLYLKFKNRDVEEGSEKPITQLDEIIAAAITGGITGYLTNPLDVIKTKLMVDSALYKGFFDCFRKSVAEHGIPALFQGGIARVAWLVPFSAIYLPAYEILKRRLELSTPKDGTASALKLKGGAQPRVTGWDGSAFLHVPSRSVRFPSRCNNHSRRRRNYRFDSNASFVSF</sequence>
<evidence type="ECO:0008006" key="12">
    <source>
        <dbReference type="Google" id="ProtNLM"/>
    </source>
</evidence>
<feature type="transmembrane region" description="Helical" evidence="10">
    <location>
        <begin position="28"/>
        <end position="50"/>
    </location>
</feature>
<feature type="repeat" description="Solcar" evidence="8">
    <location>
        <begin position="24"/>
        <end position="106"/>
    </location>
</feature>
<organism evidence="11">
    <name type="scientific">Ditylum brightwellii</name>
    <dbReference type="NCBI Taxonomy" id="49249"/>
    <lineage>
        <taxon>Eukaryota</taxon>
        <taxon>Sar</taxon>
        <taxon>Stramenopiles</taxon>
        <taxon>Ochrophyta</taxon>
        <taxon>Bacillariophyta</taxon>
        <taxon>Mediophyceae</taxon>
        <taxon>Lithodesmiophycidae</taxon>
        <taxon>Lithodesmiales</taxon>
        <taxon>Lithodesmiaceae</taxon>
        <taxon>Ditylum</taxon>
    </lineage>
</organism>
<keyword evidence="7 8" id="KW-0472">Membrane</keyword>
<dbReference type="Gene3D" id="1.50.40.10">
    <property type="entry name" value="Mitochondrial carrier domain"/>
    <property type="match status" value="1"/>
</dbReference>
<proteinExistence type="inferred from homology"/>
<keyword evidence="5" id="KW-0677">Repeat</keyword>
<dbReference type="EMBL" id="HBNS01056731">
    <property type="protein sequence ID" value="CAE4660397.1"/>
    <property type="molecule type" value="Transcribed_RNA"/>
</dbReference>
<evidence type="ECO:0000256" key="10">
    <source>
        <dbReference type="SAM" id="Phobius"/>
    </source>
</evidence>
<evidence type="ECO:0000256" key="2">
    <source>
        <dbReference type="ARBA" id="ARBA00006375"/>
    </source>
</evidence>
<name>A0A7S4SYX3_9STRA</name>
<protein>
    <recommendedName>
        <fullName evidence="12">Mitochondrial carrier protein</fullName>
    </recommendedName>
</protein>
<comment type="subcellular location">
    <subcellularLocation>
        <location evidence="1">Membrane</location>
        <topology evidence="1">Multi-pass membrane protein</topology>
    </subcellularLocation>
</comment>
<dbReference type="GO" id="GO:0016020">
    <property type="term" value="C:membrane"/>
    <property type="evidence" value="ECO:0007669"/>
    <property type="project" value="UniProtKB-SubCell"/>
</dbReference>
<evidence type="ECO:0000256" key="5">
    <source>
        <dbReference type="ARBA" id="ARBA00022737"/>
    </source>
</evidence>
<dbReference type="SUPFAM" id="SSF103506">
    <property type="entry name" value="Mitochondrial carrier"/>
    <property type="match status" value="1"/>
</dbReference>
<evidence type="ECO:0000256" key="9">
    <source>
        <dbReference type="RuleBase" id="RU000488"/>
    </source>
</evidence>
<keyword evidence="3 9" id="KW-0813">Transport</keyword>
<reference evidence="11" key="1">
    <citation type="submission" date="2021-01" db="EMBL/GenBank/DDBJ databases">
        <authorList>
            <person name="Corre E."/>
            <person name="Pelletier E."/>
            <person name="Niang G."/>
            <person name="Scheremetjew M."/>
            <person name="Finn R."/>
            <person name="Kale V."/>
            <person name="Holt S."/>
            <person name="Cochrane G."/>
            <person name="Meng A."/>
            <person name="Brown T."/>
            <person name="Cohen L."/>
        </authorList>
    </citation>
    <scope>NUCLEOTIDE SEQUENCE</scope>
    <source>
        <strain evidence="11">GSO104</strain>
    </source>
</reference>
<dbReference type="AlphaFoldDB" id="A0A7S4SYX3"/>
<feature type="repeat" description="Solcar" evidence="8">
    <location>
        <begin position="123"/>
        <end position="207"/>
    </location>
</feature>
<keyword evidence="6 10" id="KW-1133">Transmembrane helix</keyword>
<dbReference type="InterPro" id="IPR018108">
    <property type="entry name" value="MCP_transmembrane"/>
</dbReference>
<comment type="similarity">
    <text evidence="2 9">Belongs to the mitochondrial carrier (TC 2.A.29) family.</text>
</comment>
<evidence type="ECO:0000256" key="4">
    <source>
        <dbReference type="ARBA" id="ARBA00022692"/>
    </source>
</evidence>